<dbReference type="InterPro" id="IPR013766">
    <property type="entry name" value="Thioredoxin_domain"/>
</dbReference>
<dbReference type="Proteomes" id="UP000317171">
    <property type="component" value="Chromosome"/>
</dbReference>
<evidence type="ECO:0000313" key="3">
    <source>
        <dbReference type="Proteomes" id="UP000317171"/>
    </source>
</evidence>
<dbReference type="SUPFAM" id="SSF52833">
    <property type="entry name" value="Thioredoxin-like"/>
    <property type="match status" value="1"/>
</dbReference>
<evidence type="ECO:0000259" key="1">
    <source>
        <dbReference type="Pfam" id="PF00085"/>
    </source>
</evidence>
<organism evidence="2 3">
    <name type="scientific">Gimesia alba</name>
    <dbReference type="NCBI Taxonomy" id="2527973"/>
    <lineage>
        <taxon>Bacteria</taxon>
        <taxon>Pseudomonadati</taxon>
        <taxon>Planctomycetota</taxon>
        <taxon>Planctomycetia</taxon>
        <taxon>Planctomycetales</taxon>
        <taxon>Planctomycetaceae</taxon>
        <taxon>Gimesia</taxon>
    </lineage>
</organism>
<evidence type="ECO:0000313" key="2">
    <source>
        <dbReference type="EMBL" id="QDT41095.1"/>
    </source>
</evidence>
<sequence>MKCETELADMTRYLGFLESRFTGLISDNINLRLQRYALIAITLVMLVITLCGCDQNASGYEPDKTTIKAEVASQIAFYEPQPASNPKVQTTCDECRGTKQVRSGDGLAMVPCSCGENCKCQRTEEAKVGPPVGNRMLMFTATWCGPCQLWKQNNVAALNAQGWTVGPSRDDHIQTINYDVSQSLVRQYGVGPIPVFIMINSAGQEVARHTGNNLNAIETAEFFYNNQPLPRSSYPPAPEADPIEDVSETAWQSPPQRPAMVTRRGRIISRGCRGGRCR</sequence>
<reference evidence="2 3" key="1">
    <citation type="submission" date="2019-02" db="EMBL/GenBank/DDBJ databases">
        <title>Deep-cultivation of Planctomycetes and their phenomic and genomic characterization uncovers novel biology.</title>
        <authorList>
            <person name="Wiegand S."/>
            <person name="Jogler M."/>
            <person name="Boedeker C."/>
            <person name="Pinto D."/>
            <person name="Vollmers J."/>
            <person name="Rivas-Marin E."/>
            <person name="Kohn T."/>
            <person name="Peeters S.H."/>
            <person name="Heuer A."/>
            <person name="Rast P."/>
            <person name="Oberbeckmann S."/>
            <person name="Bunk B."/>
            <person name="Jeske O."/>
            <person name="Meyerdierks A."/>
            <person name="Storesund J.E."/>
            <person name="Kallscheuer N."/>
            <person name="Luecker S."/>
            <person name="Lage O.M."/>
            <person name="Pohl T."/>
            <person name="Merkel B.J."/>
            <person name="Hornburger P."/>
            <person name="Mueller R.-W."/>
            <person name="Bruemmer F."/>
            <person name="Labrenz M."/>
            <person name="Spormann A.M."/>
            <person name="Op den Camp H."/>
            <person name="Overmann J."/>
            <person name="Amann R."/>
            <person name="Jetten M.S.M."/>
            <person name="Mascher T."/>
            <person name="Medema M.H."/>
            <person name="Devos D.P."/>
            <person name="Kaster A.-K."/>
            <person name="Ovreas L."/>
            <person name="Rohde M."/>
            <person name="Galperin M.Y."/>
            <person name="Jogler C."/>
        </authorList>
    </citation>
    <scope>NUCLEOTIDE SEQUENCE [LARGE SCALE GENOMIC DNA]</scope>
    <source>
        <strain evidence="2 3">Pan241w</strain>
    </source>
</reference>
<feature type="domain" description="Thioredoxin" evidence="1">
    <location>
        <begin position="136"/>
        <end position="214"/>
    </location>
</feature>
<dbReference type="CDD" id="cd02947">
    <property type="entry name" value="TRX_family"/>
    <property type="match status" value="1"/>
</dbReference>
<dbReference type="Pfam" id="PF00085">
    <property type="entry name" value="Thioredoxin"/>
    <property type="match status" value="1"/>
</dbReference>
<dbReference type="InterPro" id="IPR036249">
    <property type="entry name" value="Thioredoxin-like_sf"/>
</dbReference>
<dbReference type="Gene3D" id="3.40.30.10">
    <property type="entry name" value="Glutaredoxin"/>
    <property type="match status" value="1"/>
</dbReference>
<dbReference type="KEGG" id="gaz:Pan241w_11540"/>
<name>A0A517RB32_9PLAN</name>
<dbReference type="AlphaFoldDB" id="A0A517RB32"/>
<gene>
    <name evidence="2" type="ORF">Pan241w_11540</name>
</gene>
<proteinExistence type="predicted"/>
<protein>
    <recommendedName>
        <fullName evidence="1">Thioredoxin domain-containing protein</fullName>
    </recommendedName>
</protein>
<dbReference type="EMBL" id="CP036269">
    <property type="protein sequence ID" value="QDT41095.1"/>
    <property type="molecule type" value="Genomic_DNA"/>
</dbReference>
<keyword evidence="3" id="KW-1185">Reference proteome</keyword>
<accession>A0A517RB32</accession>
<dbReference type="RefSeq" id="WP_198000340.1">
    <property type="nucleotide sequence ID" value="NZ_CP036269.1"/>
</dbReference>